<keyword evidence="1" id="KW-0472">Membrane</keyword>
<name>A0A4S4G5Y3_9ACTN</name>
<dbReference type="AlphaFoldDB" id="A0A4S4G5Y3"/>
<comment type="caution">
    <text evidence="2">The sequence shown here is derived from an EMBL/GenBank/DDBJ whole genome shotgun (WGS) entry which is preliminary data.</text>
</comment>
<gene>
    <name evidence="2" type="ORF">E5986_00560</name>
</gene>
<keyword evidence="1" id="KW-0812">Transmembrane</keyword>
<protein>
    <submittedName>
        <fullName evidence="2">DUF5028 domain-containing protein</fullName>
    </submittedName>
</protein>
<sequence length="222" mass="23977">MSVRSRVALGICGIVLTALLMLWAVAVYHVNALVPEAPSKVLEMGERADLGVNYFDSTYDLAPGYKLAVEKARIMTAREYLIGAGVSSSDIKGEEMTESSGADVLVVTLVIANEGTASAEDGTSEVGVSLSRYTIVGADKSKDYQLDEELLGLAYPELAGDTAFALKPGSTYEMDVPFFLSGSPAYLETYDRQHRDPIEGNEFAMLIANSPERIFLKFAAER</sequence>
<reference evidence="2 3" key="1">
    <citation type="submission" date="2019-04" db="EMBL/GenBank/DDBJ databases">
        <title>Microbes associate with the intestines of laboratory mice.</title>
        <authorList>
            <person name="Navarre W."/>
            <person name="Wong E."/>
            <person name="Huang K.C."/>
            <person name="Tropini C."/>
            <person name="Ng K."/>
            <person name="Yu B."/>
        </authorList>
    </citation>
    <scope>NUCLEOTIDE SEQUENCE [LARGE SCALE GENOMIC DNA]</scope>
    <source>
        <strain evidence="2 3">NM80_B27</strain>
    </source>
</reference>
<accession>A0A4S4G5Y3</accession>
<evidence type="ECO:0000313" key="2">
    <source>
        <dbReference type="EMBL" id="THG38823.1"/>
    </source>
</evidence>
<keyword evidence="1" id="KW-1133">Transmembrane helix</keyword>
<evidence type="ECO:0000313" key="3">
    <source>
        <dbReference type="Proteomes" id="UP000308978"/>
    </source>
</evidence>
<dbReference type="InterPro" id="IPR032209">
    <property type="entry name" value="DUF5028"/>
</dbReference>
<feature type="transmembrane region" description="Helical" evidence="1">
    <location>
        <begin position="7"/>
        <end position="30"/>
    </location>
</feature>
<dbReference type="Proteomes" id="UP000308978">
    <property type="component" value="Unassembled WGS sequence"/>
</dbReference>
<dbReference type="Pfam" id="PF16431">
    <property type="entry name" value="DUF5028"/>
    <property type="match status" value="1"/>
</dbReference>
<evidence type="ECO:0000256" key="1">
    <source>
        <dbReference type="SAM" id="Phobius"/>
    </source>
</evidence>
<dbReference type="EMBL" id="SSTJ01000001">
    <property type="protein sequence ID" value="THG38823.1"/>
    <property type="molecule type" value="Genomic_DNA"/>
</dbReference>
<proteinExistence type="predicted"/>
<organism evidence="2 3">
    <name type="scientific">Adlercreutzia caecimuris</name>
    <dbReference type="NCBI Taxonomy" id="671266"/>
    <lineage>
        <taxon>Bacteria</taxon>
        <taxon>Bacillati</taxon>
        <taxon>Actinomycetota</taxon>
        <taxon>Coriobacteriia</taxon>
        <taxon>Eggerthellales</taxon>
        <taxon>Eggerthellaceae</taxon>
        <taxon>Adlercreutzia</taxon>
    </lineage>
</organism>